<dbReference type="Proteomes" id="UP000250235">
    <property type="component" value="Unassembled WGS sequence"/>
</dbReference>
<accession>A0A2Z7AXY0</accession>
<evidence type="ECO:0000313" key="3">
    <source>
        <dbReference type="Proteomes" id="UP000250235"/>
    </source>
</evidence>
<evidence type="ECO:0000256" key="1">
    <source>
        <dbReference type="SAM" id="MobiDB-lite"/>
    </source>
</evidence>
<dbReference type="AlphaFoldDB" id="A0A2Z7AXY0"/>
<dbReference type="OrthoDB" id="3934549at2759"/>
<reference evidence="2 3" key="1">
    <citation type="journal article" date="2015" name="Proc. Natl. Acad. Sci. U.S.A.">
        <title>The resurrection genome of Boea hygrometrica: A blueprint for survival of dehydration.</title>
        <authorList>
            <person name="Xiao L."/>
            <person name="Yang G."/>
            <person name="Zhang L."/>
            <person name="Yang X."/>
            <person name="Zhao S."/>
            <person name="Ji Z."/>
            <person name="Zhou Q."/>
            <person name="Hu M."/>
            <person name="Wang Y."/>
            <person name="Chen M."/>
            <person name="Xu Y."/>
            <person name="Jin H."/>
            <person name="Xiao X."/>
            <person name="Hu G."/>
            <person name="Bao F."/>
            <person name="Hu Y."/>
            <person name="Wan P."/>
            <person name="Li L."/>
            <person name="Deng X."/>
            <person name="Kuang T."/>
            <person name="Xiang C."/>
            <person name="Zhu J.K."/>
            <person name="Oliver M.J."/>
            <person name="He Y."/>
        </authorList>
    </citation>
    <scope>NUCLEOTIDE SEQUENCE [LARGE SCALE GENOMIC DNA]</scope>
    <source>
        <strain evidence="3">cv. XS01</strain>
    </source>
</reference>
<gene>
    <name evidence="2" type="ORF">F511_20222</name>
</gene>
<protein>
    <submittedName>
        <fullName evidence="2">Uncharacterized protein</fullName>
    </submittedName>
</protein>
<dbReference type="EMBL" id="KV012915">
    <property type="protein sequence ID" value="KZV24092.1"/>
    <property type="molecule type" value="Genomic_DNA"/>
</dbReference>
<proteinExistence type="predicted"/>
<evidence type="ECO:0000313" key="2">
    <source>
        <dbReference type="EMBL" id="KZV24092.1"/>
    </source>
</evidence>
<feature type="region of interest" description="Disordered" evidence="1">
    <location>
        <begin position="83"/>
        <end position="117"/>
    </location>
</feature>
<sequence length="211" mass="23521">MVIGSLATLDLPMIVDLIKIFELKGSYCTLTMTDWFLQALSVIPSRSWGDVARHFTMIRWGVQSSQEQLNSWRYKARRTTPRLENRAHTSLPQHSSRTHHRCHANSHGVANSSGENSCSSTSTQQHCTVTSSEYTTQLGEATNSACSTTSCFLLRPSLVTILLAPNMVHSEQFTLPPITSSRNILAHLEAGLPICYNTQEQHGLSNSFRPF</sequence>
<keyword evidence="3" id="KW-1185">Reference proteome</keyword>
<organism evidence="2 3">
    <name type="scientific">Dorcoceras hygrometricum</name>
    <dbReference type="NCBI Taxonomy" id="472368"/>
    <lineage>
        <taxon>Eukaryota</taxon>
        <taxon>Viridiplantae</taxon>
        <taxon>Streptophyta</taxon>
        <taxon>Embryophyta</taxon>
        <taxon>Tracheophyta</taxon>
        <taxon>Spermatophyta</taxon>
        <taxon>Magnoliopsida</taxon>
        <taxon>eudicotyledons</taxon>
        <taxon>Gunneridae</taxon>
        <taxon>Pentapetalae</taxon>
        <taxon>asterids</taxon>
        <taxon>lamiids</taxon>
        <taxon>Lamiales</taxon>
        <taxon>Gesneriaceae</taxon>
        <taxon>Didymocarpoideae</taxon>
        <taxon>Trichosporeae</taxon>
        <taxon>Loxocarpinae</taxon>
        <taxon>Dorcoceras</taxon>
    </lineage>
</organism>
<name>A0A2Z7AXY0_9LAMI</name>